<feature type="compositionally biased region" description="Basic and acidic residues" evidence="1">
    <location>
        <begin position="177"/>
        <end position="197"/>
    </location>
</feature>
<dbReference type="SMART" id="SM00384">
    <property type="entry name" value="AT_hook"/>
    <property type="match status" value="2"/>
</dbReference>
<protein>
    <submittedName>
        <fullName evidence="2">Uncharacterized protein</fullName>
    </submittedName>
</protein>
<sequence>MARDKAGSPWSDAEKIHLLLEIAKQNTSPNWRIIEFPTGVSSFIPVFIMSSFVLVRFACPGLAGPGLAEEGGGGGGGGEWGGGGGMDAGNKKRAREELGYDQTSIPSVGQSSTAAMMPAPITKRKRGRPTKAETEARKAAEARGEILPKPKPYVPKTTSNVIVGPDGQVKRRRGRPTKAETEARKARERELKKKQGGGDEEEEDDEKTRQQLGQSEQSEVADDDDDDDAEDDE</sequence>
<organism evidence="2 3">
    <name type="scientific">Tuber aestivum</name>
    <name type="common">summer truffle</name>
    <dbReference type="NCBI Taxonomy" id="59557"/>
    <lineage>
        <taxon>Eukaryota</taxon>
        <taxon>Fungi</taxon>
        <taxon>Dikarya</taxon>
        <taxon>Ascomycota</taxon>
        <taxon>Pezizomycotina</taxon>
        <taxon>Pezizomycetes</taxon>
        <taxon>Pezizales</taxon>
        <taxon>Tuberaceae</taxon>
        <taxon>Tuber</taxon>
    </lineage>
</organism>
<dbReference type="AlphaFoldDB" id="A0A292PM04"/>
<dbReference type="GO" id="GO:0003677">
    <property type="term" value="F:DNA binding"/>
    <property type="evidence" value="ECO:0007669"/>
    <property type="project" value="InterPro"/>
</dbReference>
<evidence type="ECO:0000313" key="2">
    <source>
        <dbReference type="EMBL" id="CUS07811.1"/>
    </source>
</evidence>
<dbReference type="Proteomes" id="UP001412239">
    <property type="component" value="Unassembled WGS sequence"/>
</dbReference>
<feature type="compositionally biased region" description="Acidic residues" evidence="1">
    <location>
        <begin position="219"/>
        <end position="233"/>
    </location>
</feature>
<evidence type="ECO:0000313" key="3">
    <source>
        <dbReference type="Proteomes" id="UP001412239"/>
    </source>
</evidence>
<keyword evidence="3" id="KW-1185">Reference proteome</keyword>
<dbReference type="EMBL" id="LN891175">
    <property type="protein sequence ID" value="CUS07811.1"/>
    <property type="molecule type" value="Genomic_DNA"/>
</dbReference>
<dbReference type="InterPro" id="IPR017956">
    <property type="entry name" value="AT_hook_DNA-bd_motif"/>
</dbReference>
<evidence type="ECO:0000256" key="1">
    <source>
        <dbReference type="SAM" id="MobiDB-lite"/>
    </source>
</evidence>
<gene>
    <name evidence="2" type="ORF">GSTUAT00008106001</name>
</gene>
<feature type="region of interest" description="Disordered" evidence="1">
    <location>
        <begin position="68"/>
        <end position="233"/>
    </location>
</feature>
<dbReference type="Pfam" id="PF02178">
    <property type="entry name" value="AT_hook"/>
    <property type="match status" value="2"/>
</dbReference>
<feature type="compositionally biased region" description="Polar residues" evidence="1">
    <location>
        <begin position="101"/>
        <end position="114"/>
    </location>
</feature>
<feature type="compositionally biased region" description="Gly residues" evidence="1">
    <location>
        <begin position="69"/>
        <end position="87"/>
    </location>
</feature>
<proteinExistence type="predicted"/>
<accession>A0A292PM04</accession>
<feature type="compositionally biased region" description="Basic and acidic residues" evidence="1">
    <location>
        <begin position="130"/>
        <end position="148"/>
    </location>
</feature>
<reference evidence="2" key="1">
    <citation type="submission" date="2015-10" db="EMBL/GenBank/DDBJ databases">
        <authorList>
            <person name="Regsiter A."/>
            <person name="william w."/>
        </authorList>
    </citation>
    <scope>NUCLEOTIDE SEQUENCE</scope>
    <source>
        <strain evidence="2">Montdore</strain>
    </source>
</reference>
<name>A0A292PM04_9PEZI</name>